<name>A4CL77_ROBBH</name>
<protein>
    <recommendedName>
        <fullName evidence="4">Lipocalin-like domain-containing protein</fullName>
    </recommendedName>
</protein>
<dbReference type="eggNOG" id="ENOG5030CAA">
    <property type="taxonomic scope" value="Bacteria"/>
</dbReference>
<dbReference type="PROSITE" id="PS51257">
    <property type="entry name" value="PROKAR_LIPOPROTEIN"/>
    <property type="match status" value="1"/>
</dbReference>
<dbReference type="RefSeq" id="WP_015754942.1">
    <property type="nucleotide sequence ID" value="NC_013222.1"/>
</dbReference>
<reference evidence="2 3" key="1">
    <citation type="journal article" date="2009" name="J. Bacteriol.">
        <title>Complete genome sequence of Robiginitalea biformata HTCC2501.</title>
        <authorList>
            <person name="Oh H.M."/>
            <person name="Giovannoni S.J."/>
            <person name="Lee K."/>
            <person name="Ferriera S."/>
            <person name="Johnson J."/>
            <person name="Cho J.C."/>
        </authorList>
    </citation>
    <scope>NUCLEOTIDE SEQUENCE [LARGE SCALE GENOMIC DNA]</scope>
    <source>
        <strain evidence="3">ATCC BAA-864 / HTCC2501 / KCTC 12146</strain>
    </source>
</reference>
<evidence type="ECO:0000256" key="1">
    <source>
        <dbReference type="SAM" id="SignalP"/>
    </source>
</evidence>
<dbReference type="HOGENOM" id="CLU_1052493_0_0_10"/>
<gene>
    <name evidence="2" type="ordered locus">RB2501_14899</name>
</gene>
<sequence>MQSKKLFTYTAAAMAAITLTFLQSCSSDADEQDIPQEAQLSQEEFQAVLETEEWTGVADTALAELFQNGNSNSGKSAANECYQAEYTETGFTATFGNCVLNGTENVNGTLVVTYGTDPETASFTAVYDSFYVGDIEVNGTRSFTLTASEGNSVSMTIVSDMTLDFADGSTISESGTRSLAITFGETLADSTFSIEGDWTLLKDGNTYTVAITSPLTGNFECGYLVSGVMTLGKNGLSIIADLGDGQCDNLAILTYPNGVQEEFEL</sequence>
<organism evidence="2 3">
    <name type="scientific">Robiginitalea biformata (strain ATCC BAA-864 / DSM 15991 / KCTC 12146 / HTCC2501)</name>
    <dbReference type="NCBI Taxonomy" id="313596"/>
    <lineage>
        <taxon>Bacteria</taxon>
        <taxon>Pseudomonadati</taxon>
        <taxon>Bacteroidota</taxon>
        <taxon>Flavobacteriia</taxon>
        <taxon>Flavobacteriales</taxon>
        <taxon>Flavobacteriaceae</taxon>
        <taxon>Robiginitalea</taxon>
    </lineage>
</organism>
<dbReference type="KEGG" id="rbi:RB2501_14899"/>
<dbReference type="Proteomes" id="UP000009049">
    <property type="component" value="Chromosome"/>
</dbReference>
<feature type="chain" id="PRO_5002667632" description="Lipocalin-like domain-containing protein" evidence="1">
    <location>
        <begin position="30"/>
        <end position="265"/>
    </location>
</feature>
<dbReference type="OrthoDB" id="1114031at2"/>
<evidence type="ECO:0000313" key="2">
    <source>
        <dbReference type="EMBL" id="EAR15626.1"/>
    </source>
</evidence>
<keyword evidence="1" id="KW-0732">Signal</keyword>
<dbReference type="AlphaFoldDB" id="A4CL77"/>
<dbReference type="EMBL" id="CP001712">
    <property type="protein sequence ID" value="EAR15626.1"/>
    <property type="molecule type" value="Genomic_DNA"/>
</dbReference>
<evidence type="ECO:0008006" key="4">
    <source>
        <dbReference type="Google" id="ProtNLM"/>
    </source>
</evidence>
<keyword evidence="3" id="KW-1185">Reference proteome</keyword>
<evidence type="ECO:0000313" key="3">
    <source>
        <dbReference type="Proteomes" id="UP000009049"/>
    </source>
</evidence>
<feature type="signal peptide" evidence="1">
    <location>
        <begin position="1"/>
        <end position="29"/>
    </location>
</feature>
<dbReference type="STRING" id="313596.RB2501_14899"/>
<accession>A4CL77</accession>
<proteinExistence type="predicted"/>